<organism evidence="1 2">
    <name type="scientific">Paenibacillus medicaginis</name>
    <dbReference type="NCBI Taxonomy" id="1470560"/>
    <lineage>
        <taxon>Bacteria</taxon>
        <taxon>Bacillati</taxon>
        <taxon>Bacillota</taxon>
        <taxon>Bacilli</taxon>
        <taxon>Bacillales</taxon>
        <taxon>Paenibacillaceae</taxon>
        <taxon>Paenibacillus</taxon>
    </lineage>
</organism>
<reference evidence="1 2" key="1">
    <citation type="submission" date="2024-09" db="EMBL/GenBank/DDBJ databases">
        <title>Paenibacillus zeirhizospherea sp. nov., isolated from surface of the maize (Zea mays) roots in a horticulture field, Hungary.</title>
        <authorList>
            <person name="Marton D."/>
            <person name="Farkas M."/>
            <person name="Bedics A."/>
            <person name="Toth E."/>
            <person name="Tancsics A."/>
            <person name="Boka K."/>
            <person name="Marati G."/>
            <person name="Kriszt B."/>
            <person name="Cserhati M."/>
        </authorList>
    </citation>
    <scope>NUCLEOTIDE SEQUENCE [LARGE SCALE GENOMIC DNA]</scope>
    <source>
        <strain evidence="1 2">JCM 18446</strain>
    </source>
</reference>
<name>A0ABV5C0J5_9BACL</name>
<protein>
    <recommendedName>
        <fullName evidence="3">C2H2-type domain-containing protein</fullName>
    </recommendedName>
</protein>
<dbReference type="EMBL" id="JBHIRY010000009">
    <property type="protein sequence ID" value="MFB5761048.1"/>
    <property type="molecule type" value="Genomic_DNA"/>
</dbReference>
<proteinExistence type="predicted"/>
<evidence type="ECO:0000313" key="1">
    <source>
        <dbReference type="EMBL" id="MFB5761048.1"/>
    </source>
</evidence>
<sequence>MADNVHPSFGEHGICAVCKRNPVNRWCDYVVEYTNPVTFLRNYKDFVAVNSGNDYTTCDLPICDKCATSVGKDRDLCPHHMSLHRQAKLPDGYQRRRQAQARESMYREG</sequence>
<keyword evidence="2" id="KW-1185">Reference proteome</keyword>
<gene>
    <name evidence="1" type="ORF">ACE5LO_11660</name>
</gene>
<dbReference type="Proteomes" id="UP001580430">
    <property type="component" value="Unassembled WGS sequence"/>
</dbReference>
<accession>A0ABV5C0J5</accession>
<evidence type="ECO:0008006" key="3">
    <source>
        <dbReference type="Google" id="ProtNLM"/>
    </source>
</evidence>
<comment type="caution">
    <text evidence="1">The sequence shown here is derived from an EMBL/GenBank/DDBJ whole genome shotgun (WGS) entry which is preliminary data.</text>
</comment>
<dbReference type="RefSeq" id="WP_375520196.1">
    <property type="nucleotide sequence ID" value="NZ_JBHIRY010000009.1"/>
</dbReference>
<evidence type="ECO:0000313" key="2">
    <source>
        <dbReference type="Proteomes" id="UP001580430"/>
    </source>
</evidence>